<evidence type="ECO:0000256" key="9">
    <source>
        <dbReference type="ARBA" id="ARBA00023201"/>
    </source>
</evidence>
<gene>
    <name evidence="12" type="ORF">BIY37_08895</name>
</gene>
<dbReference type="GO" id="GO:0006814">
    <property type="term" value="P:sodium ion transport"/>
    <property type="evidence" value="ECO:0007669"/>
    <property type="project" value="UniProtKB-KW"/>
</dbReference>
<dbReference type="AlphaFoldDB" id="A0A1V6LYZ7"/>
<feature type="domain" description="Cation/H+ exchanger transmembrane" evidence="11">
    <location>
        <begin position="13"/>
        <end position="394"/>
    </location>
</feature>
<feature type="transmembrane region" description="Helical" evidence="10">
    <location>
        <begin position="32"/>
        <end position="52"/>
    </location>
</feature>
<evidence type="ECO:0000256" key="4">
    <source>
        <dbReference type="ARBA" id="ARBA00022692"/>
    </source>
</evidence>
<dbReference type="EMBL" id="MJUW02000096">
    <property type="protein sequence ID" value="OQD45371.1"/>
    <property type="molecule type" value="Genomic_DNA"/>
</dbReference>
<keyword evidence="8 10" id="KW-0472">Membrane</keyword>
<keyword evidence="6" id="KW-0915">Sodium</keyword>
<feature type="transmembrane region" description="Helical" evidence="10">
    <location>
        <begin position="310"/>
        <end position="329"/>
    </location>
</feature>
<dbReference type="Gene3D" id="1.20.1530.20">
    <property type="match status" value="1"/>
</dbReference>
<organism evidence="12 13">
    <name type="scientific">Candidatus Brocadia sapporoensis</name>
    <dbReference type="NCBI Taxonomy" id="392547"/>
    <lineage>
        <taxon>Bacteria</taxon>
        <taxon>Pseudomonadati</taxon>
        <taxon>Planctomycetota</taxon>
        <taxon>Candidatus Brocadiia</taxon>
        <taxon>Candidatus Brocadiales</taxon>
        <taxon>Candidatus Brocadiaceae</taxon>
        <taxon>Candidatus Brocadia</taxon>
    </lineage>
</organism>
<dbReference type="InterPro" id="IPR038770">
    <property type="entry name" value="Na+/solute_symporter_sf"/>
</dbReference>
<keyword evidence="5 10" id="KW-1133">Transmembrane helix</keyword>
<keyword evidence="9" id="KW-0739">Sodium transport</keyword>
<feature type="transmembrane region" description="Helical" evidence="10">
    <location>
        <begin position="370"/>
        <end position="393"/>
    </location>
</feature>
<dbReference type="GO" id="GO:1902600">
    <property type="term" value="P:proton transmembrane transport"/>
    <property type="evidence" value="ECO:0007669"/>
    <property type="project" value="InterPro"/>
</dbReference>
<dbReference type="GO" id="GO:0015297">
    <property type="term" value="F:antiporter activity"/>
    <property type="evidence" value="ECO:0007669"/>
    <property type="project" value="UniProtKB-KW"/>
</dbReference>
<keyword evidence="4 10" id="KW-0812">Transmembrane</keyword>
<feature type="transmembrane region" description="Helical" evidence="10">
    <location>
        <begin position="185"/>
        <end position="207"/>
    </location>
</feature>
<dbReference type="PANTHER" id="PTHR43562">
    <property type="entry name" value="NAPA-TYPE SODIUM/HYDROGEN ANTIPORTER"/>
    <property type="match status" value="1"/>
</dbReference>
<evidence type="ECO:0000313" key="12">
    <source>
        <dbReference type="EMBL" id="OQD45371.1"/>
    </source>
</evidence>
<feature type="transmembrane region" description="Helical" evidence="10">
    <location>
        <begin position="87"/>
        <end position="109"/>
    </location>
</feature>
<evidence type="ECO:0000256" key="2">
    <source>
        <dbReference type="ARBA" id="ARBA00022448"/>
    </source>
</evidence>
<dbReference type="Pfam" id="PF00999">
    <property type="entry name" value="Na_H_Exchanger"/>
    <property type="match status" value="1"/>
</dbReference>
<dbReference type="InterPro" id="IPR006153">
    <property type="entry name" value="Cation/H_exchanger_TM"/>
</dbReference>
<evidence type="ECO:0000256" key="1">
    <source>
        <dbReference type="ARBA" id="ARBA00004141"/>
    </source>
</evidence>
<evidence type="ECO:0000256" key="8">
    <source>
        <dbReference type="ARBA" id="ARBA00023136"/>
    </source>
</evidence>
<evidence type="ECO:0000256" key="10">
    <source>
        <dbReference type="SAM" id="Phobius"/>
    </source>
</evidence>
<dbReference type="GO" id="GO:0016020">
    <property type="term" value="C:membrane"/>
    <property type="evidence" value="ECO:0007669"/>
    <property type="project" value="UniProtKB-SubCell"/>
</dbReference>
<feature type="transmembrane region" description="Helical" evidence="10">
    <location>
        <begin position="283"/>
        <end position="304"/>
    </location>
</feature>
<evidence type="ECO:0000259" key="11">
    <source>
        <dbReference type="Pfam" id="PF00999"/>
    </source>
</evidence>
<evidence type="ECO:0000256" key="7">
    <source>
        <dbReference type="ARBA" id="ARBA00023065"/>
    </source>
</evidence>
<keyword evidence="3" id="KW-0050">Antiport</keyword>
<evidence type="ECO:0000313" key="13">
    <source>
        <dbReference type="Proteomes" id="UP000242219"/>
    </source>
</evidence>
<name>A0A1V6LYZ7_9BACT</name>
<dbReference type="RefSeq" id="WP_070067471.1">
    <property type="nucleotide sequence ID" value="NZ_MJUW02000096.1"/>
</dbReference>
<dbReference type="Proteomes" id="UP000242219">
    <property type="component" value="Unassembled WGS sequence"/>
</dbReference>
<protein>
    <submittedName>
        <fullName evidence="12">Sodium:proton antiporter</fullName>
    </submittedName>
</protein>
<evidence type="ECO:0000256" key="3">
    <source>
        <dbReference type="ARBA" id="ARBA00022449"/>
    </source>
</evidence>
<comment type="subcellular location">
    <subcellularLocation>
        <location evidence="1">Membrane</location>
        <topology evidence="1">Multi-pass membrane protein</topology>
    </subcellularLocation>
</comment>
<accession>A0A1V6LYZ7</accession>
<proteinExistence type="predicted"/>
<comment type="caution">
    <text evidence="12">The sequence shown here is derived from an EMBL/GenBank/DDBJ whole genome shotgun (WGS) entry which is preliminary data.</text>
</comment>
<keyword evidence="13" id="KW-1185">Reference proteome</keyword>
<reference evidence="12 13" key="1">
    <citation type="journal article" date="2016" name="Genome Announc.">
        <title>Draft Genome Sequence of the Anaerobic Ammonium-Oxidizing Bacterium 'Candidatus Brocadia sp. 40'.</title>
        <authorList>
            <person name="Ali M."/>
            <person name="Haroon M.F."/>
            <person name="Narita Y."/>
            <person name="Zhang L."/>
            <person name="Rangel Shaw D."/>
            <person name="Okabe S."/>
            <person name="Saikaly P.E."/>
        </authorList>
    </citation>
    <scope>NUCLEOTIDE SEQUENCE [LARGE SCALE GENOMIC DNA]</scope>
    <source>
        <strain evidence="12 13">40</strain>
    </source>
</reference>
<evidence type="ECO:0000256" key="6">
    <source>
        <dbReference type="ARBA" id="ARBA00023053"/>
    </source>
</evidence>
<sequence>MEIAEFFLKFLMILVFAKFFAEMFAYSRLPAVLGEVAAGIILGPSLLGVLTVDATLRLLAEIGILLLLFEVGLETDIGQVVKVGAQSFLVAISGVAAPAIAGYCLSKYVFNQSGITSLFIGGTIVATSIGITARVLIDIKKHRSRTAKIVLGAAVLDDIIGVVILATLFDFAVKGEVSIFDTVKIVGFISIFLLIAPIITKLFVPLISKASNYSKTDGTIPTIMVSLILALAFISHKIGAPGILGSFAAGIALARRFFLPLGSAIDHHSPALAEKIEENMKPIIGLFVPVFFVVVGASINMKVIDFSSITFWRMGGLLVLIAIVTKMISGIWAKGGLRTKLSTGIAMVPRGEVGLIFAEVGKEAGVFDDLIYAIIVFVVALTTLIAPVLLRFVMRDEE</sequence>
<keyword evidence="2" id="KW-0813">Transport</keyword>
<feature type="transmembrane region" description="Helical" evidence="10">
    <location>
        <begin position="115"/>
        <end position="137"/>
    </location>
</feature>
<keyword evidence="7" id="KW-0406">Ion transport</keyword>
<feature type="transmembrane region" description="Helical" evidence="10">
    <location>
        <begin position="6"/>
        <end position="25"/>
    </location>
</feature>
<feature type="transmembrane region" description="Helical" evidence="10">
    <location>
        <begin position="149"/>
        <end position="173"/>
    </location>
</feature>
<dbReference type="PANTHER" id="PTHR43562:SF3">
    <property type="entry name" value="SODIUM ION_PROTON EXCHANGER (EUROFUNG)"/>
    <property type="match status" value="1"/>
</dbReference>
<evidence type="ECO:0000256" key="5">
    <source>
        <dbReference type="ARBA" id="ARBA00022989"/>
    </source>
</evidence>